<protein>
    <submittedName>
        <fullName evidence="3">Transmembrane protein</fullName>
    </submittedName>
</protein>
<feature type="region of interest" description="Disordered" evidence="1">
    <location>
        <begin position="444"/>
        <end position="467"/>
    </location>
</feature>
<evidence type="ECO:0000313" key="4">
    <source>
        <dbReference type="Proteomes" id="UP000019763"/>
    </source>
</evidence>
<gene>
    <name evidence="3" type="ORF">GNI_048890</name>
</gene>
<feature type="transmembrane region" description="Helical" evidence="2">
    <location>
        <begin position="348"/>
        <end position="367"/>
    </location>
</feature>
<organism evidence="3 4">
    <name type="scientific">Gregarina niphandrodes</name>
    <name type="common">Septate eugregarine</name>
    <dbReference type="NCBI Taxonomy" id="110365"/>
    <lineage>
        <taxon>Eukaryota</taxon>
        <taxon>Sar</taxon>
        <taxon>Alveolata</taxon>
        <taxon>Apicomplexa</taxon>
        <taxon>Conoidasida</taxon>
        <taxon>Gregarinasina</taxon>
        <taxon>Eugregarinorida</taxon>
        <taxon>Gregarinidae</taxon>
        <taxon>Gregarina</taxon>
    </lineage>
</organism>
<dbReference type="GeneID" id="22911774"/>
<feature type="transmembrane region" description="Helical" evidence="2">
    <location>
        <begin position="122"/>
        <end position="143"/>
    </location>
</feature>
<keyword evidence="2" id="KW-0472">Membrane</keyword>
<evidence type="ECO:0000256" key="1">
    <source>
        <dbReference type="SAM" id="MobiDB-lite"/>
    </source>
</evidence>
<name>A0A023B9N7_GRENI</name>
<proteinExistence type="predicted"/>
<keyword evidence="2 3" id="KW-0812">Transmembrane</keyword>
<dbReference type="RefSeq" id="XP_011129652.1">
    <property type="nucleotide sequence ID" value="XM_011131350.1"/>
</dbReference>
<feature type="transmembrane region" description="Helical" evidence="2">
    <location>
        <begin position="387"/>
        <end position="411"/>
    </location>
</feature>
<evidence type="ECO:0000256" key="2">
    <source>
        <dbReference type="SAM" id="Phobius"/>
    </source>
</evidence>
<keyword evidence="4" id="KW-1185">Reference proteome</keyword>
<dbReference type="VEuPathDB" id="CryptoDB:GNI_048890"/>
<feature type="transmembrane region" description="Helical" evidence="2">
    <location>
        <begin position="51"/>
        <end position="73"/>
    </location>
</feature>
<keyword evidence="2" id="KW-1133">Transmembrane helix</keyword>
<accession>A0A023B9N7</accession>
<evidence type="ECO:0000313" key="3">
    <source>
        <dbReference type="EMBL" id="EZG73414.1"/>
    </source>
</evidence>
<comment type="caution">
    <text evidence="3">The sequence shown here is derived from an EMBL/GenBank/DDBJ whole genome shotgun (WGS) entry which is preliminary data.</text>
</comment>
<dbReference type="EMBL" id="AFNH02000379">
    <property type="protein sequence ID" value="EZG73414.1"/>
    <property type="molecule type" value="Genomic_DNA"/>
</dbReference>
<dbReference type="AlphaFoldDB" id="A0A023B9N7"/>
<reference evidence="3" key="1">
    <citation type="submission" date="2013-12" db="EMBL/GenBank/DDBJ databases">
        <authorList>
            <person name="Omoto C.K."/>
            <person name="Sibley D."/>
            <person name="Venepally P."/>
            <person name="Hadjithomas M."/>
            <person name="Karamycheva S."/>
            <person name="Brunk B."/>
            <person name="Roos D."/>
            <person name="Caler E."/>
            <person name="Lorenzi H."/>
        </authorList>
    </citation>
    <scope>NUCLEOTIDE SEQUENCE</scope>
</reference>
<dbReference type="Proteomes" id="UP000019763">
    <property type="component" value="Unassembled WGS sequence"/>
</dbReference>
<sequence>MTRSAAWWEVARQEQVAVPVLRQVLEQGYEVAGLPKPERGVVFRPLWLWHWGHVALVMCTFVCAYGASVHFVLPRSPAALAPVLLDPRLLLDLAVFAAGWHVVELLTTPPARRPLRRLIRHWLLYVLCAALLDVVLVGIMWVLKNGGSAYEDVSETTISKSLGAAYDSVAHSARHWGHRAVDTFRGHDDSSLAPSLAPDVIPANGQSVDSLLLQNGLKNGSPEEVRHLLRPDSLAALVHNLNDAALNLVGLDKAFWRGHPRGLFVTQTADMEDLEEADLPQSAYPRLLYAFPSGFLDGLFGGAVPSSSAESTAGVDGGADSRTEGWASAVRNSTISSRLSSYWQRTTFVYALAKYLAIWLVACLPYVQRLVVLLIWLKQYFSCLELSIFLLQLIALYTVVSEAIASGTFAISGRGDLTRKLADPPMWSSLTNYLGTIEVTTKHLGTKSRPRTPPTAPEQVSTTQDAAECDMSPGQVKGVEAKGVEVKGVEAKGGEIGVRAEGVKAEDVKDTRVKAKGTFGPPC</sequence>